<reference evidence="2" key="1">
    <citation type="submission" date="2020-03" db="EMBL/GenBank/DDBJ databases">
        <authorList>
            <person name="Weist P."/>
        </authorList>
    </citation>
    <scope>NUCLEOTIDE SEQUENCE</scope>
</reference>
<dbReference type="Proteomes" id="UP001153269">
    <property type="component" value="Unassembled WGS sequence"/>
</dbReference>
<accession>A0A9N7YTY0</accession>
<evidence type="ECO:0000313" key="3">
    <source>
        <dbReference type="Proteomes" id="UP001153269"/>
    </source>
</evidence>
<sequence>MLVLLLLRGFSLRARQSNPAGPQGSPEEGGVLIMIIIWVSASAAMCWSAWAWHLLLAGGVSILASMCL</sequence>
<dbReference type="AlphaFoldDB" id="A0A9N7YTY0"/>
<evidence type="ECO:0000313" key="2">
    <source>
        <dbReference type="EMBL" id="CAB1439775.1"/>
    </source>
</evidence>
<gene>
    <name evidence="2" type="ORF">PLEPLA_LOCUS27544</name>
</gene>
<name>A0A9N7YTY0_PLEPL</name>
<keyword evidence="1" id="KW-0812">Transmembrane</keyword>
<keyword evidence="3" id="KW-1185">Reference proteome</keyword>
<keyword evidence="1" id="KW-1133">Transmembrane helix</keyword>
<protein>
    <submittedName>
        <fullName evidence="2">Uncharacterized protein</fullName>
    </submittedName>
</protein>
<proteinExistence type="predicted"/>
<organism evidence="2 3">
    <name type="scientific">Pleuronectes platessa</name>
    <name type="common">European plaice</name>
    <dbReference type="NCBI Taxonomy" id="8262"/>
    <lineage>
        <taxon>Eukaryota</taxon>
        <taxon>Metazoa</taxon>
        <taxon>Chordata</taxon>
        <taxon>Craniata</taxon>
        <taxon>Vertebrata</taxon>
        <taxon>Euteleostomi</taxon>
        <taxon>Actinopterygii</taxon>
        <taxon>Neopterygii</taxon>
        <taxon>Teleostei</taxon>
        <taxon>Neoteleostei</taxon>
        <taxon>Acanthomorphata</taxon>
        <taxon>Carangaria</taxon>
        <taxon>Pleuronectiformes</taxon>
        <taxon>Pleuronectoidei</taxon>
        <taxon>Pleuronectidae</taxon>
        <taxon>Pleuronectes</taxon>
    </lineage>
</organism>
<keyword evidence="1" id="KW-0472">Membrane</keyword>
<evidence type="ECO:0000256" key="1">
    <source>
        <dbReference type="SAM" id="Phobius"/>
    </source>
</evidence>
<dbReference type="EMBL" id="CADEAL010002335">
    <property type="protein sequence ID" value="CAB1439775.1"/>
    <property type="molecule type" value="Genomic_DNA"/>
</dbReference>
<feature type="transmembrane region" description="Helical" evidence="1">
    <location>
        <begin position="32"/>
        <end position="56"/>
    </location>
</feature>
<comment type="caution">
    <text evidence="2">The sequence shown here is derived from an EMBL/GenBank/DDBJ whole genome shotgun (WGS) entry which is preliminary data.</text>
</comment>